<evidence type="ECO:0000259" key="14">
    <source>
        <dbReference type="Pfam" id="PF23860"/>
    </source>
</evidence>
<evidence type="ECO:0000256" key="5">
    <source>
        <dbReference type="ARBA" id="ARBA00017612"/>
    </source>
</evidence>
<keyword evidence="8 12" id="KW-0256">Endoplasmic reticulum</keyword>
<evidence type="ECO:0000256" key="2">
    <source>
        <dbReference type="ARBA" id="ARBA00004477"/>
    </source>
</evidence>
<evidence type="ECO:0000256" key="8">
    <source>
        <dbReference type="ARBA" id="ARBA00022824"/>
    </source>
</evidence>
<comment type="similarity">
    <text evidence="4 12">Belongs to the SWP1 family.</text>
</comment>
<proteinExistence type="inferred from homology"/>
<dbReference type="AlphaFoldDB" id="A0AAN9VMG5"/>
<comment type="subcellular location">
    <subcellularLocation>
        <location evidence="2 12">Endoplasmic reticulum membrane</location>
        <topology evidence="2 12">Multi-pass membrane protein</topology>
    </subcellularLocation>
</comment>
<evidence type="ECO:0000256" key="11">
    <source>
        <dbReference type="ARBA" id="ARBA00046750"/>
    </source>
</evidence>
<feature type="transmembrane region" description="Helical" evidence="12">
    <location>
        <begin position="588"/>
        <end position="613"/>
    </location>
</feature>
<evidence type="ECO:0000313" key="17">
    <source>
        <dbReference type="EMBL" id="KAK7866678.1"/>
    </source>
</evidence>
<dbReference type="PANTHER" id="PTHR12640:SF0">
    <property type="entry name" value="DOLICHYL-DIPHOSPHOOLIGOSACCHARIDE--PROTEIN GLYCOSYLTRANSFERASE SUBUNIT 2"/>
    <property type="match status" value="1"/>
</dbReference>
<keyword evidence="7 12" id="KW-0732">Signal</keyword>
<keyword evidence="18" id="KW-1185">Reference proteome</keyword>
<feature type="transmembrane region" description="Helical" evidence="12">
    <location>
        <begin position="619"/>
        <end position="638"/>
    </location>
</feature>
<evidence type="ECO:0000259" key="15">
    <source>
        <dbReference type="Pfam" id="PF23861"/>
    </source>
</evidence>
<dbReference type="EMBL" id="JAZDUA010000140">
    <property type="protein sequence ID" value="KAK7866678.1"/>
    <property type="molecule type" value="Genomic_DNA"/>
</dbReference>
<comment type="pathway">
    <text evidence="3 12">Protein modification; protein glycosylation.</text>
</comment>
<evidence type="ECO:0000259" key="13">
    <source>
        <dbReference type="Pfam" id="PF05817"/>
    </source>
</evidence>
<dbReference type="PANTHER" id="PTHR12640">
    <property type="entry name" value="RIBOPHORIN II"/>
    <property type="match status" value="1"/>
</dbReference>
<evidence type="ECO:0000313" key="18">
    <source>
        <dbReference type="Proteomes" id="UP001378592"/>
    </source>
</evidence>
<dbReference type="Pfam" id="PF23861">
    <property type="entry name" value="Ribophorin_II_2nd"/>
    <property type="match status" value="1"/>
</dbReference>
<dbReference type="InterPro" id="IPR055373">
    <property type="entry name" value="Ribophorin_II_N"/>
</dbReference>
<comment type="subunit">
    <text evidence="11">Component of the oligosaccharyltransferase (OST) complex. OST exists in two different complex forms which contain common core subunits RPN1, RPN2, OST48, OST4, DAD1 and TMEM258, either STT3A or STT3B as catalytic subunits, and form-specific accessory subunits. STT3A complex assembly occurs through the formation of 3 subcomplexes. Subcomplex 1 contains RPN1 and TMEM258, subcomplex 2 contains the STT3A-specific subunits STT3A, DC2/OSTC, and KCP2 as well as the core subunit OST4, and subcomplex 3 contains RPN2, DAD1, and OST48. The STT3A complex can form stable complexes with the Sec61 complex or with both the Sec61 and TRAP complexes. Interacts with DDI2. Interacts with TMEM35A/NACHO.</text>
</comment>
<feature type="domain" description="Ribophorin II second" evidence="15">
    <location>
        <begin position="276"/>
        <end position="381"/>
    </location>
</feature>
<sequence>MNSVCWCVLFLVLGIDLHMPVAGTTTTAAYLADTDKARLKQVFSGAWDLKDLPSIHYAVLGYKLLGQTVPKQPEVCKTLQAAASTTSPETLYYVTNAWRSLACSGSLPVSNIAKALGEVLQKETSTVPDLFYAVQSLNNIGQKKGDAAKLIKTLQAALKKDDSLLNLGYSFHIAAQLGTDGTFAFDRIEDAIVQADEVDSRFLQFEGGLSITALLVSGAYKLAGTVNKPPPITGDQAVKFANYFLSRRSVQTLKGAYMLLEVLNTLINNKFHLPAAITLVSPAAVSLEQPRVSVRVSDLLGKPLSTEPLTVTAESATRVGDEVVVLSKKKFEPTADKTVYSVNLMELKPERGFYKLSISAALAKPDPRLVGNVGASLTVKVMCAVAVENVEIGTVDADQTTQAKLTKVVYPNKLPSKLEADSLQKLIMKFGLKDKNTGKLMTVHQAFVRLYNPKTKQEIIFVAEPDSSKNYKFDLDLGSKAAEFGHLSGDYSLELIVGDAVLSNSFSWEVATVHLKFAELNIGAAASAVTKDAYLYAPKPEIKHLFREPERRPPVFVSNLFTGLVCVPLLILLILWAKLGINISNFPFSLSAIGFHLGLGGIFALFGVFWLQLNMFQTIKYLLCIGIITFLCGNKMLAKIASEHKR</sequence>
<feature type="transmembrane region" description="Helical" evidence="12">
    <location>
        <begin position="556"/>
        <end position="576"/>
    </location>
</feature>
<feature type="signal peptide" evidence="12">
    <location>
        <begin position="1"/>
        <end position="23"/>
    </location>
</feature>
<evidence type="ECO:0000256" key="12">
    <source>
        <dbReference type="RuleBase" id="RU366029"/>
    </source>
</evidence>
<organism evidence="17 18">
    <name type="scientific">Gryllus longicercus</name>
    <dbReference type="NCBI Taxonomy" id="2509291"/>
    <lineage>
        <taxon>Eukaryota</taxon>
        <taxon>Metazoa</taxon>
        <taxon>Ecdysozoa</taxon>
        <taxon>Arthropoda</taxon>
        <taxon>Hexapoda</taxon>
        <taxon>Insecta</taxon>
        <taxon>Pterygota</taxon>
        <taxon>Neoptera</taxon>
        <taxon>Polyneoptera</taxon>
        <taxon>Orthoptera</taxon>
        <taxon>Ensifera</taxon>
        <taxon>Gryllidea</taxon>
        <taxon>Grylloidea</taxon>
        <taxon>Gryllidae</taxon>
        <taxon>Gryllinae</taxon>
        <taxon>Gryllus</taxon>
    </lineage>
</organism>
<name>A0AAN9VMG5_9ORTH</name>
<evidence type="ECO:0000256" key="10">
    <source>
        <dbReference type="ARBA" id="ARBA00023136"/>
    </source>
</evidence>
<evidence type="ECO:0000259" key="16">
    <source>
        <dbReference type="Pfam" id="PF25147"/>
    </source>
</evidence>
<evidence type="ECO:0000256" key="3">
    <source>
        <dbReference type="ARBA" id="ARBA00004922"/>
    </source>
</evidence>
<dbReference type="Proteomes" id="UP001378592">
    <property type="component" value="Unassembled WGS sequence"/>
</dbReference>
<accession>A0AAN9VMG5</accession>
<dbReference type="Pfam" id="PF05817">
    <property type="entry name" value="Ribophorin_II"/>
    <property type="match status" value="1"/>
</dbReference>
<protein>
    <recommendedName>
        <fullName evidence="5 12">Dolichyl-diphosphooligosaccharide--protein glycosyltransferase subunit 2</fullName>
    </recommendedName>
    <alternativeName>
        <fullName evidence="12">Ribophorin-2</fullName>
    </alternativeName>
</protein>
<keyword evidence="9 12" id="KW-1133">Transmembrane helix</keyword>
<reference evidence="17 18" key="1">
    <citation type="submission" date="2024-03" db="EMBL/GenBank/DDBJ databases">
        <title>The genome assembly and annotation of the cricket Gryllus longicercus Weissman &amp; Gray.</title>
        <authorList>
            <person name="Szrajer S."/>
            <person name="Gray D."/>
            <person name="Ylla G."/>
        </authorList>
    </citation>
    <scope>NUCLEOTIDE SEQUENCE [LARGE SCALE GENOMIC DNA]</scope>
    <source>
        <strain evidence="17">DAG 2021-001</strain>
        <tissue evidence="17">Whole body minus gut</tissue>
    </source>
</reference>
<dbReference type="GO" id="GO:0006487">
    <property type="term" value="P:protein N-linked glycosylation"/>
    <property type="evidence" value="ECO:0007669"/>
    <property type="project" value="UniProtKB-UniRule"/>
</dbReference>
<evidence type="ECO:0000256" key="6">
    <source>
        <dbReference type="ARBA" id="ARBA00022692"/>
    </source>
</evidence>
<gene>
    <name evidence="17" type="ORF">R5R35_006061</name>
</gene>
<feature type="domain" description="Ribophorin II N-terminal" evidence="13">
    <location>
        <begin position="32"/>
        <end position="266"/>
    </location>
</feature>
<evidence type="ECO:0000256" key="9">
    <source>
        <dbReference type="ARBA" id="ARBA00022989"/>
    </source>
</evidence>
<dbReference type="GO" id="GO:0008250">
    <property type="term" value="C:oligosaccharyltransferase complex"/>
    <property type="evidence" value="ECO:0007669"/>
    <property type="project" value="UniProtKB-UniRule"/>
</dbReference>
<feature type="domain" description="Ribophorin II C-terminal" evidence="16">
    <location>
        <begin position="546"/>
        <end position="643"/>
    </location>
</feature>
<dbReference type="Pfam" id="PF25147">
    <property type="entry name" value="Ribophorin_II_C"/>
    <property type="match status" value="1"/>
</dbReference>
<evidence type="ECO:0000256" key="4">
    <source>
        <dbReference type="ARBA" id="ARBA00009038"/>
    </source>
</evidence>
<keyword evidence="10 12" id="KW-0472">Membrane</keyword>
<dbReference type="InterPro" id="IPR055375">
    <property type="entry name" value="Ribophorin_II_2nd"/>
</dbReference>
<dbReference type="InterPro" id="IPR008814">
    <property type="entry name" value="Swp1"/>
</dbReference>
<comment type="function">
    <text evidence="1 12">Subunit of the oligosaccharyl transferase (OST) complex that catalyzes the initial transfer of a defined glycan (Glc(3)Man(9)GlcNAc(2) in eukaryotes) from the lipid carrier dolichol-pyrophosphate to an asparagine residue within an Asn-X-Ser/Thr consensus motif in nascent polypeptide chains, the first step in protein N-glycosylation. N-glycosylation occurs cotranslationally and the complex associates with the Sec61 complex at the channel-forming translocon complex that mediates protein translocation across the endoplasmic reticulum (ER). All subunits are required for a maximal enzyme activity.</text>
</comment>
<feature type="chain" id="PRO_5042673156" description="Dolichyl-diphosphooligosaccharide--protein glycosyltransferase subunit 2" evidence="12">
    <location>
        <begin position="24"/>
        <end position="646"/>
    </location>
</feature>
<dbReference type="InterPro" id="IPR056790">
    <property type="entry name" value="Ribophorin_II_C"/>
</dbReference>
<keyword evidence="6 12" id="KW-0812">Transmembrane</keyword>
<feature type="domain" description="Ribophorin II third" evidence="14">
    <location>
        <begin position="388"/>
        <end position="515"/>
    </location>
</feature>
<dbReference type="InterPro" id="IPR055374">
    <property type="entry name" value="Ribophorin_II_3rd"/>
</dbReference>
<evidence type="ECO:0000256" key="1">
    <source>
        <dbReference type="ARBA" id="ARBA00002791"/>
    </source>
</evidence>
<dbReference type="Pfam" id="PF23860">
    <property type="entry name" value="Ribophorin_II_3rd"/>
    <property type="match status" value="1"/>
</dbReference>
<evidence type="ECO:0000256" key="7">
    <source>
        <dbReference type="ARBA" id="ARBA00022729"/>
    </source>
</evidence>
<comment type="caution">
    <text evidence="17">The sequence shown here is derived from an EMBL/GenBank/DDBJ whole genome shotgun (WGS) entry which is preliminary data.</text>
</comment>